<evidence type="ECO:0000313" key="3">
    <source>
        <dbReference type="Proteomes" id="UP000018209"/>
    </source>
</evidence>
<feature type="region of interest" description="Disordered" evidence="1">
    <location>
        <begin position="57"/>
        <end position="82"/>
    </location>
</feature>
<accession>A0ABQ0J1C4</accession>
<protein>
    <submittedName>
        <fullName evidence="2">Uncharacterized protein</fullName>
    </submittedName>
</protein>
<gene>
    <name evidence="2" type="ORF">NBRC3257_3270</name>
</gene>
<reference evidence="2 3" key="1">
    <citation type="submission" date="2013-08" db="EMBL/GenBank/DDBJ databases">
        <title>Gluconobacter thailandicus NBRC 3257 whole genome sequence.</title>
        <authorList>
            <person name="Matsutani M."/>
            <person name="Yakushi T."/>
            <person name="Matsushita K."/>
        </authorList>
    </citation>
    <scope>NUCLEOTIDE SEQUENCE [LARGE SCALE GENOMIC DNA]</scope>
    <source>
        <strain evidence="2 3">NBRC 3257</strain>
    </source>
</reference>
<dbReference type="Proteomes" id="UP000018209">
    <property type="component" value="Unassembled WGS sequence"/>
</dbReference>
<name>A0ABQ0J1C4_GLUTH</name>
<dbReference type="EMBL" id="BASM01000063">
    <property type="protein sequence ID" value="GAD28271.1"/>
    <property type="molecule type" value="Genomic_DNA"/>
</dbReference>
<evidence type="ECO:0000313" key="2">
    <source>
        <dbReference type="EMBL" id="GAD28271.1"/>
    </source>
</evidence>
<evidence type="ECO:0000256" key="1">
    <source>
        <dbReference type="SAM" id="MobiDB-lite"/>
    </source>
</evidence>
<keyword evidence="3" id="KW-1185">Reference proteome</keyword>
<comment type="caution">
    <text evidence="2">The sequence shown here is derived from an EMBL/GenBank/DDBJ whole genome shotgun (WGS) entry which is preliminary data.</text>
</comment>
<organism evidence="2 3">
    <name type="scientific">Gluconobacter thailandicus NBRC 3257</name>
    <dbReference type="NCBI Taxonomy" id="1381097"/>
    <lineage>
        <taxon>Bacteria</taxon>
        <taxon>Pseudomonadati</taxon>
        <taxon>Pseudomonadota</taxon>
        <taxon>Alphaproteobacteria</taxon>
        <taxon>Acetobacterales</taxon>
        <taxon>Acetobacteraceae</taxon>
        <taxon>Gluconobacter</taxon>
    </lineage>
</organism>
<proteinExistence type="predicted"/>
<sequence length="108" mass="12234">MMNGPALKELLRGHSLTIDVAFDNRPVSSKYQRILDDVRARFETVRQISSLRISRAGKPVKRPSFRVQSSRHQHESTYEGPADPTAIMSFLVDFLQLQETGNSDELSC</sequence>